<comment type="caution">
    <text evidence="2">The sequence shown here is derived from an EMBL/GenBank/DDBJ whole genome shotgun (WGS) entry which is preliminary data.</text>
</comment>
<dbReference type="RefSeq" id="WP_183587139.1">
    <property type="nucleotide sequence ID" value="NZ_JACHCA010000004.1"/>
</dbReference>
<keyword evidence="1" id="KW-0472">Membrane</keyword>
<protein>
    <recommendedName>
        <fullName evidence="4">DoxX family protein</fullName>
    </recommendedName>
</protein>
<proteinExistence type="predicted"/>
<accession>A0A841JAJ8</accession>
<feature type="transmembrane region" description="Helical" evidence="1">
    <location>
        <begin position="233"/>
        <end position="254"/>
    </location>
</feature>
<evidence type="ECO:0008006" key="4">
    <source>
        <dbReference type="Google" id="ProtNLM"/>
    </source>
</evidence>
<dbReference type="AlphaFoldDB" id="A0A841JAJ8"/>
<feature type="transmembrane region" description="Helical" evidence="1">
    <location>
        <begin position="169"/>
        <end position="187"/>
    </location>
</feature>
<sequence length="371" mass="42864">MSLNNPPRTSSWFSKFFEGLYVYIALAGVANMLLPLFFYEYLKVSGQSLFFIIINWGGPVFMLLIVIYSVYWQGKEKTADFNSGIKHAWLRGVLRYFLAFDISIYGFGKIFKTQFGHIYSRDDLPVGNLSGFELTWNYFGHSYTLAIILAVLQIGGSICLLFRRTTLSGVFILLPVMLNVALINIFYDIASAAFINSLIITFGLLYLLLLRWQDIKAFLFTKNTEIPLIQLPFLKWLLRVLAIGMAFFNIYHFVANAPPAAFEGKWKVDEYKRNGKVIGKNDWQTNPASWCKVYMESYGQLSLSPNPYIFDKERAWFGGYRYDASKKTLNIVFKDSQTDTTKVKVSNYDRKTMQWNMIMRGDTLQMKLIKE</sequence>
<organism evidence="2 3">
    <name type="scientific">Mucilaginibacter lappiensis</name>
    <dbReference type="NCBI Taxonomy" id="354630"/>
    <lineage>
        <taxon>Bacteria</taxon>
        <taxon>Pseudomonadati</taxon>
        <taxon>Bacteroidota</taxon>
        <taxon>Sphingobacteriia</taxon>
        <taxon>Sphingobacteriales</taxon>
        <taxon>Sphingobacteriaceae</taxon>
        <taxon>Mucilaginibacter</taxon>
    </lineage>
</organism>
<feature type="transmembrane region" description="Helical" evidence="1">
    <location>
        <begin position="20"/>
        <end position="42"/>
    </location>
</feature>
<name>A0A841JAJ8_9SPHI</name>
<keyword evidence="1" id="KW-0812">Transmembrane</keyword>
<feature type="transmembrane region" description="Helical" evidence="1">
    <location>
        <begin position="143"/>
        <end position="162"/>
    </location>
</feature>
<evidence type="ECO:0000313" key="2">
    <source>
        <dbReference type="EMBL" id="MBB6127847.1"/>
    </source>
</evidence>
<reference evidence="2 3" key="1">
    <citation type="submission" date="2020-08" db="EMBL/GenBank/DDBJ databases">
        <title>Genomic Encyclopedia of Type Strains, Phase IV (KMG-V): Genome sequencing to study the core and pangenomes of soil and plant-associated prokaryotes.</title>
        <authorList>
            <person name="Whitman W."/>
        </authorList>
    </citation>
    <scope>NUCLEOTIDE SEQUENCE [LARGE SCALE GENOMIC DNA]</scope>
    <source>
        <strain evidence="2 3">MP601</strain>
    </source>
</reference>
<dbReference type="Proteomes" id="UP000548326">
    <property type="component" value="Unassembled WGS sequence"/>
</dbReference>
<feature type="transmembrane region" description="Helical" evidence="1">
    <location>
        <begin position="193"/>
        <end position="212"/>
    </location>
</feature>
<feature type="transmembrane region" description="Helical" evidence="1">
    <location>
        <begin position="49"/>
        <end position="71"/>
    </location>
</feature>
<evidence type="ECO:0000313" key="3">
    <source>
        <dbReference type="Proteomes" id="UP000548326"/>
    </source>
</evidence>
<gene>
    <name evidence="2" type="ORF">HDF22_001955</name>
</gene>
<evidence type="ECO:0000256" key="1">
    <source>
        <dbReference type="SAM" id="Phobius"/>
    </source>
</evidence>
<keyword evidence="1" id="KW-1133">Transmembrane helix</keyword>
<dbReference type="EMBL" id="JACHCA010000004">
    <property type="protein sequence ID" value="MBB6127847.1"/>
    <property type="molecule type" value="Genomic_DNA"/>
</dbReference>